<dbReference type="Pfam" id="PF03412">
    <property type="entry name" value="Peptidase_C39"/>
    <property type="match status" value="1"/>
</dbReference>
<reference evidence="2 3" key="1">
    <citation type="submission" date="2020-08" db="EMBL/GenBank/DDBJ databases">
        <title>Functional genomics of gut bacteria from endangered species of beetles.</title>
        <authorList>
            <person name="Carlos-Shanley C."/>
        </authorList>
    </citation>
    <scope>NUCLEOTIDE SEQUENCE [LARGE SCALE GENOMIC DNA]</scope>
    <source>
        <strain evidence="2 3">S00202</strain>
    </source>
</reference>
<keyword evidence="3" id="KW-1185">Reference proteome</keyword>
<dbReference type="CDD" id="cd02423">
    <property type="entry name" value="Peptidase_C39G"/>
    <property type="match status" value="1"/>
</dbReference>
<sequence length="255" mass="28917">MIEILLGSLLGVFGFTQAVDTKPQPEGAVNISQPLTTSSATVNRERVQLEPMSELQFRNVVRQAYDYSCGSAALTTMLDYYLGRNLEERQVMEGLLRFGEAEKIVQRRGFSLLDMKRFVGALGYKSGGFKAEFKDLDDLEHPAIVPVHYAGFKHFVVVRDVYNDHVFIADPSLGNISFTRARFEEVWDQNILFVIYPSGQEPQNALALADRDLRIIDDRTVSLLAFREFPQITKFSENQATELGSNGNIHYIRRK</sequence>
<proteinExistence type="predicted"/>
<name>A0A7X0BRQ1_9PSED</name>
<dbReference type="EMBL" id="JACHLL010000003">
    <property type="protein sequence ID" value="MBB6341664.1"/>
    <property type="molecule type" value="Genomic_DNA"/>
</dbReference>
<comment type="caution">
    <text evidence="2">The sequence shown here is derived from an EMBL/GenBank/DDBJ whole genome shotgun (WGS) entry which is preliminary data.</text>
</comment>
<organism evidence="2 3">
    <name type="scientific">Pseudomonas fluvialis</name>
    <dbReference type="NCBI Taxonomy" id="1793966"/>
    <lineage>
        <taxon>Bacteria</taxon>
        <taxon>Pseudomonadati</taxon>
        <taxon>Pseudomonadota</taxon>
        <taxon>Gammaproteobacteria</taxon>
        <taxon>Pseudomonadales</taxon>
        <taxon>Pseudomonadaceae</taxon>
        <taxon>Pseudomonas</taxon>
    </lineage>
</organism>
<feature type="domain" description="Peptidase C39" evidence="1">
    <location>
        <begin position="63"/>
        <end position="194"/>
    </location>
</feature>
<dbReference type="Gene3D" id="3.90.70.10">
    <property type="entry name" value="Cysteine proteinases"/>
    <property type="match status" value="1"/>
</dbReference>
<protein>
    <submittedName>
        <fullName evidence="2">Putative double-glycine peptidase</fullName>
    </submittedName>
</protein>
<dbReference type="GO" id="GO:0006508">
    <property type="term" value="P:proteolysis"/>
    <property type="evidence" value="ECO:0007669"/>
    <property type="project" value="InterPro"/>
</dbReference>
<dbReference type="InterPro" id="IPR005074">
    <property type="entry name" value="Peptidase_C39"/>
</dbReference>
<dbReference type="GO" id="GO:0016020">
    <property type="term" value="C:membrane"/>
    <property type="evidence" value="ECO:0007669"/>
    <property type="project" value="InterPro"/>
</dbReference>
<evidence type="ECO:0000259" key="1">
    <source>
        <dbReference type="PROSITE" id="PS50990"/>
    </source>
</evidence>
<dbReference type="RefSeq" id="WP_184682594.1">
    <property type="nucleotide sequence ID" value="NZ_JACHLL010000003.1"/>
</dbReference>
<dbReference type="AlphaFoldDB" id="A0A7X0BRQ1"/>
<evidence type="ECO:0000313" key="3">
    <source>
        <dbReference type="Proteomes" id="UP000557193"/>
    </source>
</evidence>
<dbReference type="Proteomes" id="UP000557193">
    <property type="component" value="Unassembled WGS sequence"/>
</dbReference>
<gene>
    <name evidence="2" type="ORF">HNP49_001832</name>
</gene>
<dbReference type="PROSITE" id="PS50990">
    <property type="entry name" value="PEPTIDASE_C39"/>
    <property type="match status" value="1"/>
</dbReference>
<dbReference type="GO" id="GO:0005524">
    <property type="term" value="F:ATP binding"/>
    <property type="evidence" value="ECO:0007669"/>
    <property type="project" value="InterPro"/>
</dbReference>
<accession>A0A7X0BRQ1</accession>
<dbReference type="GO" id="GO:0008233">
    <property type="term" value="F:peptidase activity"/>
    <property type="evidence" value="ECO:0007669"/>
    <property type="project" value="InterPro"/>
</dbReference>
<evidence type="ECO:0000313" key="2">
    <source>
        <dbReference type="EMBL" id="MBB6341664.1"/>
    </source>
</evidence>